<evidence type="ECO:0000313" key="2">
    <source>
        <dbReference type="EMBL" id="KAL0485111.1"/>
    </source>
</evidence>
<dbReference type="GO" id="GO:0016887">
    <property type="term" value="F:ATP hydrolysis activity"/>
    <property type="evidence" value="ECO:0007669"/>
    <property type="project" value="InterPro"/>
</dbReference>
<protein>
    <submittedName>
        <fullName evidence="2">Spata5</fullName>
    </submittedName>
</protein>
<sequence length="301" mass="33947">MEVELIVHRFDPTQHERREVDRVGISVVESYAVISLPLSKLLKAEDCNDICVSTNGVLLRTYIDYSFDVVRKTFNPQNVKLEIYLTEYALKEVGCQPGEKITINGIKNYSQVRPWDQIILTPESKIPTSNFYVKHLLVNSLKIVKKIGVLNVCDLSLKGPVFIHFNVACRGHSEDYGVVTDKTSIVFNDPPSINPLALDISLSEQEITLYTMFKFALSEGNQINSTAKSFLLYGPYGVGKTFLVHDIANRLGAKIKTISHSDIYSRLFEADEGLINLTNIFKNLQSSPCIMLFDHIELLMP</sequence>
<accession>A0AAW2Z5M7</accession>
<evidence type="ECO:0000259" key="1">
    <source>
        <dbReference type="Pfam" id="PF00004"/>
    </source>
</evidence>
<dbReference type="EMBL" id="JAOPGA020001103">
    <property type="protein sequence ID" value="KAL0485111.1"/>
    <property type="molecule type" value="Genomic_DNA"/>
</dbReference>
<dbReference type="InterPro" id="IPR003959">
    <property type="entry name" value="ATPase_AAA_core"/>
</dbReference>
<proteinExistence type="predicted"/>
<feature type="domain" description="ATPase AAA-type core" evidence="1">
    <location>
        <begin position="231"/>
        <end position="299"/>
    </location>
</feature>
<keyword evidence="3" id="KW-1185">Reference proteome</keyword>
<gene>
    <name evidence="2" type="ORF">AKO1_004378</name>
</gene>
<dbReference type="Gene3D" id="3.40.50.300">
    <property type="entry name" value="P-loop containing nucleotide triphosphate hydrolases"/>
    <property type="match status" value="1"/>
</dbReference>
<organism evidence="2 3">
    <name type="scientific">Acrasis kona</name>
    <dbReference type="NCBI Taxonomy" id="1008807"/>
    <lineage>
        <taxon>Eukaryota</taxon>
        <taxon>Discoba</taxon>
        <taxon>Heterolobosea</taxon>
        <taxon>Tetramitia</taxon>
        <taxon>Eutetramitia</taxon>
        <taxon>Acrasidae</taxon>
        <taxon>Acrasis</taxon>
    </lineage>
</organism>
<evidence type="ECO:0000313" key="3">
    <source>
        <dbReference type="Proteomes" id="UP001431209"/>
    </source>
</evidence>
<name>A0AAW2Z5M7_9EUKA</name>
<dbReference type="Pfam" id="PF00004">
    <property type="entry name" value="AAA"/>
    <property type="match status" value="1"/>
</dbReference>
<dbReference type="AlphaFoldDB" id="A0AAW2Z5M7"/>
<feature type="non-terminal residue" evidence="2">
    <location>
        <position position="301"/>
    </location>
</feature>
<dbReference type="Proteomes" id="UP001431209">
    <property type="component" value="Unassembled WGS sequence"/>
</dbReference>
<dbReference type="InterPro" id="IPR027417">
    <property type="entry name" value="P-loop_NTPase"/>
</dbReference>
<dbReference type="GO" id="GO:0005524">
    <property type="term" value="F:ATP binding"/>
    <property type="evidence" value="ECO:0007669"/>
    <property type="project" value="InterPro"/>
</dbReference>
<dbReference type="SUPFAM" id="SSF52540">
    <property type="entry name" value="P-loop containing nucleoside triphosphate hydrolases"/>
    <property type="match status" value="1"/>
</dbReference>
<reference evidence="2 3" key="1">
    <citation type="submission" date="2024-03" db="EMBL/GenBank/DDBJ databases">
        <title>The Acrasis kona genome and developmental transcriptomes reveal deep origins of eukaryotic multicellular pathways.</title>
        <authorList>
            <person name="Sheikh S."/>
            <person name="Fu C.-J."/>
            <person name="Brown M.W."/>
            <person name="Baldauf S.L."/>
        </authorList>
    </citation>
    <scope>NUCLEOTIDE SEQUENCE [LARGE SCALE GENOMIC DNA]</scope>
    <source>
        <strain evidence="2 3">ATCC MYA-3509</strain>
    </source>
</reference>
<comment type="caution">
    <text evidence="2">The sequence shown here is derived from an EMBL/GenBank/DDBJ whole genome shotgun (WGS) entry which is preliminary data.</text>
</comment>